<name>A0A915D8E4_9BILA</name>
<accession>A0A915D8E4</accession>
<reference evidence="2" key="1">
    <citation type="submission" date="2022-11" db="UniProtKB">
        <authorList>
            <consortium name="WormBaseParasite"/>
        </authorList>
    </citation>
    <scope>IDENTIFICATION</scope>
</reference>
<sequence length="251" mass="28012">MSIHRRAHPAGRIECSRSNRLSICLLPNKLPGSYYANSATTIATTDGADSGISEEIGSDSPPKVNKTTGKCHRKYLQNQTEETVLQEVWAAMIQTTRCEAPMRTPPLAENIQPWRSRLKVGFRRMSSTDLSRRAETPKWETEIDQLSGDFPSESLEEEDIVCQHLCNHKQKTPYSRINGYLPNSASTRPKSTVLPAETDTMKSRRHRGEPVILDQAKKAVTRSSSPGRYSSYSALNEDTSGMDELLDAITT</sequence>
<organism evidence="1 2">
    <name type="scientific">Ditylenchus dipsaci</name>
    <dbReference type="NCBI Taxonomy" id="166011"/>
    <lineage>
        <taxon>Eukaryota</taxon>
        <taxon>Metazoa</taxon>
        <taxon>Ecdysozoa</taxon>
        <taxon>Nematoda</taxon>
        <taxon>Chromadorea</taxon>
        <taxon>Rhabditida</taxon>
        <taxon>Tylenchina</taxon>
        <taxon>Tylenchomorpha</taxon>
        <taxon>Sphaerularioidea</taxon>
        <taxon>Anguinidae</taxon>
        <taxon>Anguininae</taxon>
        <taxon>Ditylenchus</taxon>
    </lineage>
</organism>
<proteinExistence type="predicted"/>
<dbReference type="WBParaSite" id="jg17197">
    <property type="protein sequence ID" value="jg17197"/>
    <property type="gene ID" value="jg17197"/>
</dbReference>
<evidence type="ECO:0000313" key="1">
    <source>
        <dbReference type="Proteomes" id="UP000887574"/>
    </source>
</evidence>
<keyword evidence="1" id="KW-1185">Reference proteome</keyword>
<dbReference type="Proteomes" id="UP000887574">
    <property type="component" value="Unplaced"/>
</dbReference>
<dbReference type="AlphaFoldDB" id="A0A915D8E4"/>
<protein>
    <submittedName>
        <fullName evidence="2">Uncharacterized protein</fullName>
    </submittedName>
</protein>
<evidence type="ECO:0000313" key="2">
    <source>
        <dbReference type="WBParaSite" id="jg17197"/>
    </source>
</evidence>